<organism evidence="1 2">
    <name type="scientific">Entamoeba nuttalli</name>
    <dbReference type="NCBI Taxonomy" id="412467"/>
    <lineage>
        <taxon>Eukaryota</taxon>
        <taxon>Amoebozoa</taxon>
        <taxon>Evosea</taxon>
        <taxon>Archamoebae</taxon>
        <taxon>Mastigamoebida</taxon>
        <taxon>Entamoebidae</taxon>
        <taxon>Entamoeba</taxon>
    </lineage>
</organism>
<keyword evidence="2" id="KW-1185">Reference proteome</keyword>
<evidence type="ECO:0000313" key="1">
    <source>
        <dbReference type="EMBL" id="GAB1220707.1"/>
    </source>
</evidence>
<reference evidence="1 2" key="1">
    <citation type="journal article" date="2019" name="PLoS Negl. Trop. Dis.">
        <title>Whole genome sequencing of Entamoeba nuttalli reveals mammalian host-related molecular signatures and a novel octapeptide-repeat surface protein.</title>
        <authorList>
            <person name="Tanaka M."/>
            <person name="Makiuchi T."/>
            <person name="Komiyama T."/>
            <person name="Shiina T."/>
            <person name="Osaki K."/>
            <person name="Tachibana H."/>
        </authorList>
    </citation>
    <scope>NUCLEOTIDE SEQUENCE [LARGE SCALE GENOMIC DNA]</scope>
    <source>
        <strain evidence="1 2">P19-061405</strain>
    </source>
</reference>
<protein>
    <submittedName>
        <fullName evidence="1">Uncharacterized protein</fullName>
    </submittedName>
</protein>
<sequence length="139" mass="15867">MSSMGSTNASCFVALQQRNNESENNSDSFINNFKDSKEFLQDFNTGLCETTLSKIIGVDKDRKPVLPKKIKRNKDVVRLTLMDTGNVLCRKEMKEPFEMTLRQVKKKFPDHPIWIPSQHVFGIIKDMNFGLVVTPLGDD</sequence>
<name>A0ABQ0DCW9_9EUKA</name>
<comment type="caution">
    <text evidence="1">The sequence shown here is derived from an EMBL/GenBank/DDBJ whole genome shotgun (WGS) entry which is preliminary data.</text>
</comment>
<proteinExistence type="predicted"/>
<dbReference type="Proteomes" id="UP001628156">
    <property type="component" value="Unassembled WGS sequence"/>
</dbReference>
<accession>A0ABQ0DCW9</accession>
<evidence type="ECO:0000313" key="2">
    <source>
        <dbReference type="Proteomes" id="UP001628156"/>
    </source>
</evidence>
<dbReference type="EMBL" id="BAAFRS010000057">
    <property type="protein sequence ID" value="GAB1220707.1"/>
    <property type="molecule type" value="Genomic_DNA"/>
</dbReference>
<gene>
    <name evidence="1" type="ORF">ENUP19_0057G0040</name>
</gene>